<dbReference type="GO" id="GO:0000403">
    <property type="term" value="F:Y-form DNA binding"/>
    <property type="evidence" value="ECO:0007669"/>
    <property type="project" value="UniProtKB-UniRule"/>
</dbReference>
<keyword evidence="4 9" id="KW-0227">DNA damage</keyword>
<sequence length="463" mass="50111">MTRVLHTGDTHIGYQQYHSPERRADFLAAFETVIDDAIEMDVDAVVHAGDLFHDRRPDLPDLMGTLSALRELNAAGVPFLAVVGNHESTRGGQWLDLFERLGFATRLGNDPIAIGSTAFYGLDHVPKSRRDDLDYDFTRPSDSDLDIEPAHHVLVGHGLFTPFAHANWETETVLAESTIDFDAVLLGDNHAPGIERVDDVWVTYCGSTERASASETDERGYNIVQFDADDPAPAGVDIRRKSLPTREFVFVTVDLEPGEGAERVRERVGQHDLADAVVIVEITGDGGAVTPGEIESVALDTGALIARVTDRREIETETELSVSFADPDAAVDERIEELGLSAAALDIDDAVRSPDIADTNLRETVKSRLTDQIENDPAALAPPERDNSDSSEATDESDSDADDAAASDAVADAEGDVDDAVDRDDAPDAVDRDDAPDAVDRDEGDNAESDTDDGELSTMEDFL</sequence>
<protein>
    <recommendedName>
        <fullName evidence="9">DNA double-strand break repair protein Mre11</fullName>
        <ecNumber evidence="9">3.1.-.-</ecNumber>
    </recommendedName>
</protein>
<evidence type="ECO:0000313" key="13">
    <source>
        <dbReference type="Proteomes" id="UP000281564"/>
    </source>
</evidence>
<dbReference type="Gene3D" id="3.60.21.10">
    <property type="match status" value="1"/>
</dbReference>
<feature type="active site" description="Proton donor" evidence="9">
    <location>
        <position position="86"/>
    </location>
</feature>
<evidence type="ECO:0000259" key="11">
    <source>
        <dbReference type="Pfam" id="PF00149"/>
    </source>
</evidence>
<dbReference type="PANTHER" id="PTHR30337:SF0">
    <property type="entry name" value="NUCLEASE SBCCD SUBUNIT D"/>
    <property type="match status" value="1"/>
</dbReference>
<evidence type="ECO:0000256" key="9">
    <source>
        <dbReference type="HAMAP-Rule" id="MF_02044"/>
    </source>
</evidence>
<dbReference type="InterPro" id="IPR004843">
    <property type="entry name" value="Calcineurin-like_PHP"/>
</dbReference>
<dbReference type="SUPFAM" id="SSF56300">
    <property type="entry name" value="Metallo-dependent phosphatases"/>
    <property type="match status" value="1"/>
</dbReference>
<dbReference type="NCBIfam" id="NF041030">
    <property type="entry name" value="Mre11_Halo"/>
    <property type="match status" value="1"/>
</dbReference>
<dbReference type="InterPro" id="IPR050535">
    <property type="entry name" value="DNA_Repair-Maintenance_Comp"/>
</dbReference>
<evidence type="ECO:0000256" key="1">
    <source>
        <dbReference type="ARBA" id="ARBA00022722"/>
    </source>
</evidence>
<reference evidence="12 13" key="1">
    <citation type="submission" date="2018-06" db="EMBL/GenBank/DDBJ databases">
        <title>Halonotius sp. F13-13 a new haloarchaeeon isolated from a solar saltern from Isla Cristina, Huelva, Spain.</title>
        <authorList>
            <person name="Duran-Viseras A."/>
            <person name="Sanchez-Porro C."/>
            <person name="Ventosa A."/>
        </authorList>
    </citation>
    <scope>NUCLEOTIDE SEQUENCE [LARGE SCALE GENOMIC DNA]</scope>
    <source>
        <strain evidence="12 13">CECT 7525</strain>
    </source>
</reference>
<feature type="binding site" evidence="9">
    <location>
        <position position="85"/>
    </location>
    <ligand>
        <name>Mn(2+)</name>
        <dbReference type="ChEBI" id="CHEBI:29035"/>
        <label>2</label>
    </ligand>
</feature>
<feature type="binding site" evidence="9">
    <location>
        <position position="190"/>
    </location>
    <ligand>
        <name>Mn(2+)</name>
        <dbReference type="ChEBI" id="CHEBI:29035"/>
        <label>1</label>
    </ligand>
</feature>
<comment type="function">
    <text evidence="9">Part of the Rad50/Mre11 complex, which is involved in the early steps of DNA double-strand break (DSB) repair. Mre11 binds to DSB ends and has both double-stranded 3'-5' exonuclease activity and single-stranded endonuclease activity.</text>
</comment>
<dbReference type="GO" id="GO:0008408">
    <property type="term" value="F:3'-5' exonuclease activity"/>
    <property type="evidence" value="ECO:0007669"/>
    <property type="project" value="UniProtKB-UniRule"/>
</dbReference>
<comment type="subunit">
    <text evidence="9">Homodimer. Forms a heterotetramer composed of two Mre11 subunits and two Rad50 subunits.</text>
</comment>
<dbReference type="AlphaFoldDB" id="A0A3A6QNG1"/>
<comment type="similarity">
    <text evidence="9">Belongs to the MRE11/RAD32 family.</text>
</comment>
<comment type="caution">
    <text evidence="9">Lacks conserved residue(s) required for the propagation of feature annotation.</text>
</comment>
<dbReference type="InterPro" id="IPR032885">
    <property type="entry name" value="Mre11_archaea-type"/>
</dbReference>
<feature type="binding site" evidence="9">
    <location>
        <position position="9"/>
    </location>
    <ligand>
        <name>Mn(2+)</name>
        <dbReference type="ChEBI" id="CHEBI:29035"/>
        <label>1</label>
    </ligand>
</feature>
<keyword evidence="1 9" id="KW-0540">Nuclease</keyword>
<dbReference type="Pfam" id="PF00149">
    <property type="entry name" value="Metallophos"/>
    <property type="match status" value="1"/>
</dbReference>
<feature type="compositionally biased region" description="Basic and acidic residues" evidence="10">
    <location>
        <begin position="423"/>
        <end position="441"/>
    </location>
</feature>
<feature type="binding site" evidence="9">
    <location>
        <position position="50"/>
    </location>
    <ligand>
        <name>Mn(2+)</name>
        <dbReference type="ChEBI" id="CHEBI:29035"/>
        <label>1</label>
    </ligand>
</feature>
<evidence type="ECO:0000256" key="8">
    <source>
        <dbReference type="ARBA" id="ARBA00023211"/>
    </source>
</evidence>
<evidence type="ECO:0000256" key="7">
    <source>
        <dbReference type="ARBA" id="ARBA00023204"/>
    </source>
</evidence>
<evidence type="ECO:0000256" key="6">
    <source>
        <dbReference type="ARBA" id="ARBA00022839"/>
    </source>
</evidence>
<evidence type="ECO:0000256" key="5">
    <source>
        <dbReference type="ARBA" id="ARBA00022801"/>
    </source>
</evidence>
<evidence type="ECO:0000256" key="3">
    <source>
        <dbReference type="ARBA" id="ARBA00022759"/>
    </source>
</evidence>
<dbReference type="RefSeq" id="WP_120084885.1">
    <property type="nucleotide sequence ID" value="NZ_QMDW01000011.1"/>
</dbReference>
<dbReference type="GO" id="GO:0030145">
    <property type="term" value="F:manganese ion binding"/>
    <property type="evidence" value="ECO:0007669"/>
    <property type="project" value="UniProtKB-UniRule"/>
</dbReference>
<keyword evidence="13" id="KW-1185">Reference proteome</keyword>
<dbReference type="OrthoDB" id="11638at2157"/>
<comment type="activity regulation">
    <text evidence="9">Nuclease activity is regulated by Rad50.</text>
</comment>
<feature type="binding site" evidence="9">
    <location>
        <position position="157"/>
    </location>
    <ligand>
        <name>Mn(2+)</name>
        <dbReference type="ChEBI" id="CHEBI:29035"/>
        <label>2</label>
    </ligand>
</feature>
<keyword evidence="5 9" id="KW-0378">Hydrolase</keyword>
<dbReference type="EMBL" id="QMDW01000011">
    <property type="protein sequence ID" value="RJX49386.1"/>
    <property type="molecule type" value="Genomic_DNA"/>
</dbReference>
<dbReference type="GO" id="GO:0004519">
    <property type="term" value="F:endonuclease activity"/>
    <property type="evidence" value="ECO:0007669"/>
    <property type="project" value="UniProtKB-UniRule"/>
</dbReference>
<accession>A0A3A6QNG1</accession>
<dbReference type="GO" id="GO:0045027">
    <property type="term" value="F:DNA end binding"/>
    <property type="evidence" value="ECO:0007669"/>
    <property type="project" value="UniProtKB-UniRule"/>
</dbReference>
<dbReference type="Proteomes" id="UP000281564">
    <property type="component" value="Unassembled WGS sequence"/>
</dbReference>
<feature type="binding site" evidence="9">
    <location>
        <position position="11"/>
    </location>
    <ligand>
        <name>Mn(2+)</name>
        <dbReference type="ChEBI" id="CHEBI:29035"/>
        <label>1</label>
    </ligand>
</feature>
<dbReference type="HAMAP" id="MF_02044">
    <property type="entry name" value="Mre11"/>
    <property type="match status" value="1"/>
</dbReference>
<feature type="domain" description="Calcineurin-like phosphoesterase" evidence="11">
    <location>
        <begin position="3"/>
        <end position="190"/>
    </location>
</feature>
<dbReference type="InterPro" id="IPR054879">
    <property type="entry name" value="Mre11_Halo"/>
</dbReference>
<gene>
    <name evidence="9" type="primary">mre11</name>
    <name evidence="12" type="ORF">DP106_09330</name>
</gene>
<feature type="compositionally biased region" description="Acidic residues" evidence="10">
    <location>
        <begin position="392"/>
        <end position="422"/>
    </location>
</feature>
<keyword evidence="7 9" id="KW-0234">DNA repair</keyword>
<organism evidence="12 13">
    <name type="scientific">Halonotius pteroides</name>
    <dbReference type="NCBI Taxonomy" id="268735"/>
    <lineage>
        <taxon>Archaea</taxon>
        <taxon>Methanobacteriati</taxon>
        <taxon>Methanobacteriota</taxon>
        <taxon>Stenosarchaea group</taxon>
        <taxon>Halobacteria</taxon>
        <taxon>Halobacteriales</taxon>
        <taxon>Haloferacaceae</taxon>
        <taxon>Halonotius</taxon>
    </lineage>
</organism>
<name>A0A3A6QNG1_9EURY</name>
<dbReference type="InterPro" id="IPR029052">
    <property type="entry name" value="Metallo-depent_PP-like"/>
</dbReference>
<feature type="compositionally biased region" description="Acidic residues" evidence="10">
    <location>
        <begin position="442"/>
        <end position="455"/>
    </location>
</feature>
<feature type="binding site" evidence="9">
    <location>
        <position position="50"/>
    </location>
    <ligand>
        <name>Mn(2+)</name>
        <dbReference type="ChEBI" id="CHEBI:29035"/>
        <label>2</label>
    </ligand>
</feature>
<dbReference type="CDD" id="cd00840">
    <property type="entry name" value="MPP_Mre11_N"/>
    <property type="match status" value="1"/>
</dbReference>
<evidence type="ECO:0000313" key="12">
    <source>
        <dbReference type="EMBL" id="RJX49386.1"/>
    </source>
</evidence>
<dbReference type="InterPro" id="IPR041796">
    <property type="entry name" value="Mre11_N"/>
</dbReference>
<proteinExistence type="inferred from homology"/>
<evidence type="ECO:0000256" key="10">
    <source>
        <dbReference type="SAM" id="MobiDB-lite"/>
    </source>
</evidence>
<dbReference type="EC" id="3.1.-.-" evidence="9"/>
<dbReference type="GO" id="GO:0006302">
    <property type="term" value="P:double-strand break repair"/>
    <property type="evidence" value="ECO:0007669"/>
    <property type="project" value="UniProtKB-UniRule"/>
</dbReference>
<keyword evidence="6 9" id="KW-0269">Exonuclease</keyword>
<dbReference type="PANTHER" id="PTHR30337">
    <property type="entry name" value="COMPONENT OF ATP-DEPENDENT DSDNA EXONUCLEASE"/>
    <property type="match status" value="1"/>
</dbReference>
<keyword evidence="8 9" id="KW-0464">Manganese</keyword>
<keyword evidence="3 9" id="KW-0255">Endonuclease</keyword>
<comment type="caution">
    <text evidence="12">The sequence shown here is derived from an EMBL/GenBank/DDBJ whole genome shotgun (WGS) entry which is preliminary data.</text>
</comment>
<feature type="region of interest" description="Disordered" evidence="10">
    <location>
        <begin position="367"/>
        <end position="463"/>
    </location>
</feature>
<keyword evidence="2 9" id="KW-0479">Metal-binding</keyword>
<evidence type="ECO:0000256" key="2">
    <source>
        <dbReference type="ARBA" id="ARBA00022723"/>
    </source>
</evidence>
<comment type="cofactor">
    <cofactor evidence="9">
        <name>Mn(2+)</name>
        <dbReference type="ChEBI" id="CHEBI:29035"/>
    </cofactor>
    <text evidence="9">Binds 2 manganese ions per subunit.</text>
</comment>
<evidence type="ECO:0000256" key="4">
    <source>
        <dbReference type="ARBA" id="ARBA00022763"/>
    </source>
</evidence>